<dbReference type="Proteomes" id="UP000746595">
    <property type="component" value="Unassembled WGS sequence"/>
</dbReference>
<proteinExistence type="predicted"/>
<evidence type="ECO:0000256" key="1">
    <source>
        <dbReference type="SAM" id="MobiDB-lite"/>
    </source>
</evidence>
<dbReference type="InterPro" id="IPR029058">
    <property type="entry name" value="AB_hydrolase_fold"/>
</dbReference>
<keyword evidence="3" id="KW-1185">Reference proteome</keyword>
<feature type="region of interest" description="Disordered" evidence="1">
    <location>
        <begin position="75"/>
        <end position="94"/>
    </location>
</feature>
<sequence length="510" mass="56216">MPDASPASPVSTPTPGPVFSDDFVTRSHRTISGLRYTSSTGRMVLRAEETTEGKTDGFKAKAEVFLIAYTADTEEAPTTGQGAKSRARKPASPPVANRRPVVFAFNGGPGSASLWLHMGLLGPRIVDSGDVGAMTAAPYGVVDNPESLLEHSDVVMIDPVNTGFSRVIEGGSADEFHSFTADRDLIAEVIRLWVTRNQRWLSPKYLIGESYGTMRAVAVARRLQEAYGMAVNGLGLISAVLNMSTLDFAPGNDTPYPLHLPTYAAIAHYHGRHGNRPLHEIVRDAEDYAAGDYVVALHLGNRISKRRYDSVVKHLAELTTLSEAFIRRTNLRWDYMEFATELLRDSGLMVGRIDGRFTAAPPRLQQSHTWDDPSMRAITGPYAAAINHYVRAELGYESDLPYEVLTARVHPWSFDTFEGKPIDVTEDLQRLLIDIPELRVHVDYGYHDGATPHFAAEYVWAHLQLPPSAHARFTHHHHAAGHMMYLNEQIRKTQLAALADFVTAGAPASL</sequence>
<dbReference type="Gene3D" id="3.40.50.1820">
    <property type="entry name" value="alpha/beta hydrolase"/>
    <property type="match status" value="1"/>
</dbReference>
<feature type="region of interest" description="Disordered" evidence="1">
    <location>
        <begin position="1"/>
        <end position="21"/>
    </location>
</feature>
<dbReference type="Pfam" id="PF00450">
    <property type="entry name" value="Peptidase_S10"/>
    <property type="match status" value="1"/>
</dbReference>
<evidence type="ECO:0000313" key="2">
    <source>
        <dbReference type="EMBL" id="NKG19476.1"/>
    </source>
</evidence>
<dbReference type="InterPro" id="IPR001563">
    <property type="entry name" value="Peptidase_S10"/>
</dbReference>
<name>A0ABX1FZT2_9MICC</name>
<accession>A0ABX1FZT2</accession>
<organism evidence="2 3">
    <name type="scientific">Paeniglutamicibacter terrestris</name>
    <dbReference type="NCBI Taxonomy" id="2723403"/>
    <lineage>
        <taxon>Bacteria</taxon>
        <taxon>Bacillati</taxon>
        <taxon>Actinomycetota</taxon>
        <taxon>Actinomycetes</taxon>
        <taxon>Micrococcales</taxon>
        <taxon>Micrococcaceae</taxon>
        <taxon>Paeniglutamicibacter</taxon>
    </lineage>
</organism>
<feature type="compositionally biased region" description="Low complexity" evidence="1">
    <location>
        <begin position="1"/>
        <end position="20"/>
    </location>
</feature>
<gene>
    <name evidence="2" type="ORF">HED64_01980</name>
</gene>
<dbReference type="EMBL" id="JAAWVT010000001">
    <property type="protein sequence ID" value="NKG19476.1"/>
    <property type="molecule type" value="Genomic_DNA"/>
</dbReference>
<evidence type="ECO:0000313" key="3">
    <source>
        <dbReference type="Proteomes" id="UP000746595"/>
    </source>
</evidence>
<reference evidence="2 3" key="1">
    <citation type="submission" date="2020-04" db="EMBL/GenBank/DDBJ databases">
        <title>Paeniglutamicibacter sp. ANT13_2, a novel actinomycete isolated from sediment in Antarctica.</title>
        <authorList>
            <person name="Sakdapetsiri C."/>
            <person name="Pinyakong O."/>
        </authorList>
    </citation>
    <scope>NUCLEOTIDE SEQUENCE [LARGE SCALE GENOMIC DNA]</scope>
    <source>
        <strain evidence="2 3">ANT13_2</strain>
    </source>
</reference>
<dbReference type="RefSeq" id="WP_168150422.1">
    <property type="nucleotide sequence ID" value="NZ_JAAWVT010000001.1"/>
</dbReference>
<protein>
    <submittedName>
        <fullName evidence="2">Peptidase S10</fullName>
    </submittedName>
</protein>
<comment type="caution">
    <text evidence="2">The sequence shown here is derived from an EMBL/GenBank/DDBJ whole genome shotgun (WGS) entry which is preliminary data.</text>
</comment>
<dbReference type="SUPFAM" id="SSF53474">
    <property type="entry name" value="alpha/beta-Hydrolases"/>
    <property type="match status" value="1"/>
</dbReference>